<dbReference type="HOGENOM" id="CLU_1462173_0_0_1"/>
<sequence>MSVPDITLSEFFPWLNPTGLCSESTEHPHEESPSNNNNQVTNCRHSGSEKGKQREGEEEKGDQYRGKNCEAPWDNADTTVEDNNQVPEVSDHLPSTPVPAVITPIATPIPAVTTLTLTSVLAVTTPSCPLTPTPVSCSPLFTSPSPTHSILSVRALNMTPGPSHQQFPNTTASPLSTGGSGQTFE</sequence>
<dbReference type="Proteomes" id="UP000008064">
    <property type="component" value="Unassembled WGS sequence"/>
</dbReference>
<feature type="compositionally biased region" description="Polar residues" evidence="1">
    <location>
        <begin position="35"/>
        <end position="45"/>
    </location>
</feature>
<name>F8NI54_SERL9</name>
<proteinExistence type="predicted"/>
<feature type="region of interest" description="Disordered" evidence="1">
    <location>
        <begin position="159"/>
        <end position="185"/>
    </location>
</feature>
<dbReference type="KEGG" id="sla:SERLADRAFT_432957"/>
<organism>
    <name type="scientific">Serpula lacrymans var. lacrymans (strain S7.9)</name>
    <name type="common">Dry rot fungus</name>
    <dbReference type="NCBI Taxonomy" id="578457"/>
    <lineage>
        <taxon>Eukaryota</taxon>
        <taxon>Fungi</taxon>
        <taxon>Dikarya</taxon>
        <taxon>Basidiomycota</taxon>
        <taxon>Agaricomycotina</taxon>
        <taxon>Agaricomycetes</taxon>
        <taxon>Agaricomycetidae</taxon>
        <taxon>Boletales</taxon>
        <taxon>Coniophorineae</taxon>
        <taxon>Serpulaceae</taxon>
        <taxon>Serpula</taxon>
    </lineage>
</organism>
<reference evidence="2" key="1">
    <citation type="submission" date="2011-04" db="EMBL/GenBank/DDBJ databases">
        <title>Evolution of plant cell wall degrading machinery underlies the functional diversity of forest fungi.</title>
        <authorList>
            <consortium name="US DOE Joint Genome Institute (JGI-PGF)"/>
            <person name="Eastwood D.C."/>
            <person name="Floudas D."/>
            <person name="Binder M."/>
            <person name="Majcherczyk A."/>
            <person name="Schneider P."/>
            <person name="Aerts A."/>
            <person name="Asiegbu F.O."/>
            <person name="Baker S.E."/>
            <person name="Barry K."/>
            <person name="Bendiksby M."/>
            <person name="Blumentritt M."/>
            <person name="Coutinho P.M."/>
            <person name="Cullen D."/>
            <person name="Cullen D."/>
            <person name="Gathman A."/>
            <person name="Goodell B."/>
            <person name="Henrissat B."/>
            <person name="Ihrmark K."/>
            <person name="Kauserud H."/>
            <person name="Kohler A."/>
            <person name="LaButti K."/>
            <person name="Lapidus A."/>
            <person name="Lavin J.L."/>
            <person name="Lee Y.-H."/>
            <person name="Lindquist E."/>
            <person name="Lilly W."/>
            <person name="Lucas S."/>
            <person name="Morin E."/>
            <person name="Murat C."/>
            <person name="Oguiza J.A."/>
            <person name="Park J."/>
            <person name="Pisabarro A.G."/>
            <person name="Riley R."/>
            <person name="Rosling A."/>
            <person name="Salamov A."/>
            <person name="Schmidt O."/>
            <person name="Schmutz J."/>
            <person name="Skrede I."/>
            <person name="Stenlid J."/>
            <person name="Wiebenga A."/>
            <person name="Xie X."/>
            <person name="Kues U."/>
            <person name="Hibbett D.S."/>
            <person name="Hoffmeister D."/>
            <person name="Hogberg N."/>
            <person name="Martin F."/>
            <person name="Grigoriev I.V."/>
            <person name="Watkinson S.C."/>
        </authorList>
    </citation>
    <scope>NUCLEOTIDE SEQUENCE</scope>
    <source>
        <strain evidence="2">S7.9</strain>
    </source>
</reference>
<feature type="compositionally biased region" description="Polar residues" evidence="1">
    <location>
        <begin position="160"/>
        <end position="177"/>
    </location>
</feature>
<evidence type="ECO:0000256" key="1">
    <source>
        <dbReference type="SAM" id="MobiDB-lite"/>
    </source>
</evidence>
<dbReference type="EMBL" id="GL945429">
    <property type="protein sequence ID" value="EGO28951.1"/>
    <property type="molecule type" value="Genomic_DNA"/>
</dbReference>
<evidence type="ECO:0000313" key="2">
    <source>
        <dbReference type="EMBL" id="EGO28951.1"/>
    </source>
</evidence>
<feature type="region of interest" description="Disordered" evidence="1">
    <location>
        <begin position="1"/>
        <end position="80"/>
    </location>
</feature>
<dbReference type="AlphaFoldDB" id="F8NI54"/>
<accession>F8NI54</accession>
<dbReference type="RefSeq" id="XP_007313193.1">
    <property type="nucleotide sequence ID" value="XM_007313131.1"/>
</dbReference>
<gene>
    <name evidence="2" type="ORF">SERLADRAFT_432957</name>
</gene>
<dbReference type="GeneID" id="18814088"/>
<feature type="compositionally biased region" description="Basic and acidic residues" evidence="1">
    <location>
        <begin position="46"/>
        <end position="68"/>
    </location>
</feature>
<protein>
    <submittedName>
        <fullName evidence="2">Uncharacterized protein</fullName>
    </submittedName>
</protein>